<dbReference type="Proteomes" id="UP000602510">
    <property type="component" value="Unassembled WGS sequence"/>
</dbReference>
<dbReference type="EMBL" id="JAACNO010000100">
    <property type="protein sequence ID" value="KAF4150132.1"/>
    <property type="molecule type" value="Genomic_DNA"/>
</dbReference>
<organism evidence="2 4">
    <name type="scientific">Phytophthora infestans</name>
    <name type="common">Potato late blight agent</name>
    <name type="synonym">Botrytis infestans</name>
    <dbReference type="NCBI Taxonomy" id="4787"/>
    <lineage>
        <taxon>Eukaryota</taxon>
        <taxon>Sar</taxon>
        <taxon>Stramenopiles</taxon>
        <taxon>Oomycota</taxon>
        <taxon>Peronosporomycetes</taxon>
        <taxon>Peronosporales</taxon>
        <taxon>Peronosporaceae</taxon>
        <taxon>Phytophthora</taxon>
    </lineage>
</organism>
<dbReference type="AlphaFoldDB" id="A0A833WNE0"/>
<protein>
    <submittedName>
        <fullName evidence="2">Uncharacterized protein</fullName>
    </submittedName>
</protein>
<reference evidence="2" key="1">
    <citation type="submission" date="2020-04" db="EMBL/GenBank/DDBJ databases">
        <title>Hybrid Assembly of Korean Phytophthora infestans isolates.</title>
        <authorList>
            <person name="Prokchorchik M."/>
            <person name="Lee Y."/>
            <person name="Seo J."/>
            <person name="Cho J.-H."/>
            <person name="Park Y.-E."/>
            <person name="Jang D.-C."/>
            <person name="Im J.-S."/>
            <person name="Choi J.-G."/>
            <person name="Park H.-J."/>
            <person name="Lee G.-B."/>
            <person name="Lee Y.-G."/>
            <person name="Hong S.-Y."/>
            <person name="Cho K."/>
            <person name="Sohn K.H."/>
        </authorList>
    </citation>
    <scope>NUCLEOTIDE SEQUENCE</scope>
    <source>
        <strain evidence="2">KR_1_A1</strain>
        <strain evidence="3">KR_2_A2</strain>
    </source>
</reference>
<comment type="caution">
    <text evidence="2">The sequence shown here is derived from an EMBL/GenBank/DDBJ whole genome shotgun (WGS) entry which is preliminary data.</text>
</comment>
<feature type="compositionally biased region" description="Low complexity" evidence="1">
    <location>
        <begin position="125"/>
        <end position="136"/>
    </location>
</feature>
<evidence type="ECO:0000313" key="3">
    <source>
        <dbReference type="EMBL" id="KAF4150132.1"/>
    </source>
</evidence>
<gene>
    <name evidence="2" type="ORF">GN244_ATG03922</name>
    <name evidence="3" type="ORF">GN958_ATG00758</name>
</gene>
<feature type="compositionally biased region" description="Basic residues" evidence="1">
    <location>
        <begin position="145"/>
        <end position="156"/>
    </location>
</feature>
<evidence type="ECO:0000313" key="4">
    <source>
        <dbReference type="Proteomes" id="UP000602510"/>
    </source>
</evidence>
<proteinExistence type="predicted"/>
<feature type="region of interest" description="Disordered" evidence="1">
    <location>
        <begin position="97"/>
        <end position="156"/>
    </location>
</feature>
<keyword evidence="4" id="KW-1185">Reference proteome</keyword>
<dbReference type="Proteomes" id="UP000704712">
    <property type="component" value="Unassembled WGS sequence"/>
</dbReference>
<sequence length="156" mass="17280">MSSASCKRKADELNTAEICQYLLEQESSRDTTIKELKAEIQRLKAANDHLRQRKLRFDADEALARLSTWVAGDDGLLRGALSGRCALRAARLRMVTLSNQPPKPPAGGEAKMDVQTARTPRKRGSSGYSSAASNGGTDYEMKKDVKIRRQTRRKTA</sequence>
<accession>A0A833WNE0</accession>
<name>A0A833WNE0_PHYIN</name>
<dbReference type="EMBL" id="WSZM01000080">
    <property type="protein sequence ID" value="KAF4043610.1"/>
    <property type="molecule type" value="Genomic_DNA"/>
</dbReference>
<evidence type="ECO:0000256" key="1">
    <source>
        <dbReference type="SAM" id="MobiDB-lite"/>
    </source>
</evidence>
<evidence type="ECO:0000313" key="2">
    <source>
        <dbReference type="EMBL" id="KAF4043610.1"/>
    </source>
</evidence>